<evidence type="ECO:0000256" key="1">
    <source>
        <dbReference type="SAM" id="MobiDB-lite"/>
    </source>
</evidence>
<reference evidence="2" key="1">
    <citation type="journal article" date="2023" name="Science">
        <title>Genome structures resolve the early diversification of teleost fishes.</title>
        <authorList>
            <person name="Parey E."/>
            <person name="Louis A."/>
            <person name="Montfort J."/>
            <person name="Bouchez O."/>
            <person name="Roques C."/>
            <person name="Iampietro C."/>
            <person name="Lluch J."/>
            <person name="Castinel A."/>
            <person name="Donnadieu C."/>
            <person name="Desvignes T."/>
            <person name="Floi Bucao C."/>
            <person name="Jouanno E."/>
            <person name="Wen M."/>
            <person name="Mejri S."/>
            <person name="Dirks R."/>
            <person name="Jansen H."/>
            <person name="Henkel C."/>
            <person name="Chen W.J."/>
            <person name="Zahm M."/>
            <person name="Cabau C."/>
            <person name="Klopp C."/>
            <person name="Thompson A.W."/>
            <person name="Robinson-Rechavi M."/>
            <person name="Braasch I."/>
            <person name="Lecointre G."/>
            <person name="Bobe J."/>
            <person name="Postlethwait J.H."/>
            <person name="Berthelot C."/>
            <person name="Roest Crollius H."/>
            <person name="Guiguen Y."/>
        </authorList>
    </citation>
    <scope>NUCLEOTIDE SEQUENCE</scope>
    <source>
        <strain evidence="2">WJC10195</strain>
    </source>
</reference>
<dbReference type="EMBL" id="JAINUF010000009">
    <property type="protein sequence ID" value="KAJ8349651.1"/>
    <property type="molecule type" value="Genomic_DNA"/>
</dbReference>
<dbReference type="Proteomes" id="UP001152622">
    <property type="component" value="Chromosome 9"/>
</dbReference>
<sequence length="162" mass="18050">MGKKSNGAERTVRSQKRTEQQTGHQKKNKCSRLSEEYAVAVEFQRTQRRGSCGHKGKRPRARGRNGKMIQACGYALLFSSPRPCPLGLIYARCRLSHTRAHTARTSSHRSRDHPPSLGRSAHLAPQTQPVSPPETSARHCHQDERASIFNSKASATHSPCRS</sequence>
<protein>
    <submittedName>
        <fullName evidence="2">Uncharacterized protein</fullName>
    </submittedName>
</protein>
<proteinExistence type="predicted"/>
<name>A0A9Q1F2C3_SYNKA</name>
<dbReference type="AlphaFoldDB" id="A0A9Q1F2C3"/>
<feature type="region of interest" description="Disordered" evidence="1">
    <location>
        <begin position="1"/>
        <end position="32"/>
    </location>
</feature>
<keyword evidence="3" id="KW-1185">Reference proteome</keyword>
<organism evidence="2 3">
    <name type="scientific">Synaphobranchus kaupii</name>
    <name type="common">Kaup's arrowtooth eel</name>
    <dbReference type="NCBI Taxonomy" id="118154"/>
    <lineage>
        <taxon>Eukaryota</taxon>
        <taxon>Metazoa</taxon>
        <taxon>Chordata</taxon>
        <taxon>Craniata</taxon>
        <taxon>Vertebrata</taxon>
        <taxon>Euteleostomi</taxon>
        <taxon>Actinopterygii</taxon>
        <taxon>Neopterygii</taxon>
        <taxon>Teleostei</taxon>
        <taxon>Anguilliformes</taxon>
        <taxon>Synaphobranchidae</taxon>
        <taxon>Synaphobranchus</taxon>
    </lineage>
</organism>
<feature type="compositionally biased region" description="Polar residues" evidence="1">
    <location>
        <begin position="148"/>
        <end position="162"/>
    </location>
</feature>
<evidence type="ECO:0000313" key="2">
    <source>
        <dbReference type="EMBL" id="KAJ8349651.1"/>
    </source>
</evidence>
<gene>
    <name evidence="2" type="ORF">SKAU_G00247810</name>
</gene>
<accession>A0A9Q1F2C3</accession>
<comment type="caution">
    <text evidence="2">The sequence shown here is derived from an EMBL/GenBank/DDBJ whole genome shotgun (WGS) entry which is preliminary data.</text>
</comment>
<feature type="compositionally biased region" description="Basic residues" evidence="1">
    <location>
        <begin position="99"/>
        <end position="111"/>
    </location>
</feature>
<feature type="compositionally biased region" description="Basic and acidic residues" evidence="1">
    <location>
        <begin position="136"/>
        <end position="146"/>
    </location>
</feature>
<feature type="region of interest" description="Disordered" evidence="1">
    <location>
        <begin position="44"/>
        <end position="66"/>
    </location>
</feature>
<feature type="compositionally biased region" description="Basic residues" evidence="1">
    <location>
        <begin position="46"/>
        <end position="65"/>
    </location>
</feature>
<feature type="compositionally biased region" description="Basic and acidic residues" evidence="1">
    <location>
        <begin position="1"/>
        <end position="19"/>
    </location>
</feature>
<evidence type="ECO:0000313" key="3">
    <source>
        <dbReference type="Proteomes" id="UP001152622"/>
    </source>
</evidence>
<feature type="region of interest" description="Disordered" evidence="1">
    <location>
        <begin position="99"/>
        <end position="162"/>
    </location>
</feature>